<proteinExistence type="predicted"/>
<dbReference type="GO" id="GO:0006261">
    <property type="term" value="P:DNA-templated DNA replication"/>
    <property type="evidence" value="ECO:0007669"/>
    <property type="project" value="TreeGrafter"/>
</dbReference>
<dbReference type="OrthoDB" id="9770982at2"/>
<keyword evidence="6" id="KW-1185">Reference proteome</keyword>
<keyword evidence="2" id="KW-0548">Nucleotidyltransferase</keyword>
<evidence type="ECO:0000256" key="2">
    <source>
        <dbReference type="ARBA" id="ARBA00022695"/>
    </source>
</evidence>
<keyword evidence="4" id="KW-0239">DNA-directed DNA polymerase</keyword>
<dbReference type="Proteomes" id="UP000298603">
    <property type="component" value="Chromosome"/>
</dbReference>
<evidence type="ECO:0000256" key="1">
    <source>
        <dbReference type="ARBA" id="ARBA00022679"/>
    </source>
</evidence>
<reference evidence="5 6" key="1">
    <citation type="submission" date="2018-10" db="EMBL/GenBank/DDBJ databases">
        <title>Comparative functional genomics of the obligate endosymbiont Buchnera aphidicola.</title>
        <authorList>
            <person name="Chong R.A."/>
        </authorList>
    </citation>
    <scope>NUCLEOTIDE SEQUENCE [LARGE SCALE GENOMIC DNA]</scope>
    <source>
        <strain evidence="5 6">Tma</strain>
    </source>
</reference>
<keyword evidence="3" id="KW-0235">DNA replication</keyword>
<dbReference type="PANTHER" id="PTHR34388:SF1">
    <property type="entry name" value="DNA POLYMERASE III SUBUNIT DELTA"/>
    <property type="match status" value="1"/>
</dbReference>
<dbReference type="GO" id="GO:0003887">
    <property type="term" value="F:DNA-directed DNA polymerase activity"/>
    <property type="evidence" value="ECO:0007669"/>
    <property type="project" value="UniProtKB-KW"/>
</dbReference>
<dbReference type="GO" id="GO:0009360">
    <property type="term" value="C:DNA polymerase III complex"/>
    <property type="evidence" value="ECO:0007669"/>
    <property type="project" value="TreeGrafter"/>
</dbReference>
<dbReference type="SUPFAM" id="SSF52540">
    <property type="entry name" value="P-loop containing nucleoside triphosphate hydrolases"/>
    <property type="match status" value="1"/>
</dbReference>
<sequence length="308" mass="37693">MNSYIKYNILNKISLNKIHYYCILENNFFIAYEIKKKILNFFLKKKLYHLIKIKITSNIDWNKIYREYQQKDIFKKKKLLLINIYIKKINNYILYTLKNILKYKNKNIILLLNFIKIQYKNNIIFFKKIIQLNKFLIIDCPYLTELETQIWIQEKIKKMNLNLTSKIIIFLSKIYKNNLLFLFKILEVLSLNSYDQIITMKHVKTILNKNITSNIKNWIFLLFSKQKIKAIKTLNLLKNTNYKISYLLRAIQNNLIYYLHINKNYIYKNHNIKIYKIFNILTKIEINNKKNKNNPLIWQYLKTLILLF</sequence>
<keyword evidence="1" id="KW-0808">Transferase</keyword>
<dbReference type="InterPro" id="IPR027417">
    <property type="entry name" value="P-loop_NTPase"/>
</dbReference>
<dbReference type="RefSeq" id="WP_158349544.1">
    <property type="nucleotide sequence ID" value="NZ_CP032996.1"/>
</dbReference>
<dbReference type="Gene3D" id="3.40.50.300">
    <property type="entry name" value="P-loop containing nucleotide triphosphate hydrolases"/>
    <property type="match status" value="1"/>
</dbReference>
<evidence type="ECO:0000256" key="3">
    <source>
        <dbReference type="ARBA" id="ARBA00022705"/>
    </source>
</evidence>
<organism evidence="5 6">
    <name type="scientific">Buchnera aphidicola</name>
    <name type="common">Therioaphis trifolii</name>
    <dbReference type="NCBI Taxonomy" id="1241884"/>
    <lineage>
        <taxon>Bacteria</taxon>
        <taxon>Pseudomonadati</taxon>
        <taxon>Pseudomonadota</taxon>
        <taxon>Gammaproteobacteria</taxon>
        <taxon>Enterobacterales</taxon>
        <taxon>Erwiniaceae</taxon>
        <taxon>Buchnera</taxon>
    </lineage>
</organism>
<dbReference type="PANTHER" id="PTHR34388">
    <property type="entry name" value="DNA POLYMERASE III SUBUNIT DELTA"/>
    <property type="match status" value="1"/>
</dbReference>
<protein>
    <submittedName>
        <fullName evidence="5">Uncharacterized protein</fullName>
    </submittedName>
</protein>
<evidence type="ECO:0000313" key="6">
    <source>
        <dbReference type="Proteomes" id="UP000298603"/>
    </source>
</evidence>
<dbReference type="Gene3D" id="1.10.8.60">
    <property type="match status" value="1"/>
</dbReference>
<dbReference type="GO" id="GO:0003677">
    <property type="term" value="F:DNA binding"/>
    <property type="evidence" value="ECO:0007669"/>
    <property type="project" value="InterPro"/>
</dbReference>
<dbReference type="EMBL" id="CP032996">
    <property type="protein sequence ID" value="QCI27279.1"/>
    <property type="molecule type" value="Genomic_DNA"/>
</dbReference>
<dbReference type="InterPro" id="IPR005790">
    <property type="entry name" value="DNA_polIII_delta"/>
</dbReference>
<evidence type="ECO:0000256" key="4">
    <source>
        <dbReference type="ARBA" id="ARBA00022932"/>
    </source>
</evidence>
<name>A0A4D6YDI6_9GAMM</name>
<evidence type="ECO:0000313" key="5">
    <source>
        <dbReference type="EMBL" id="QCI27279.1"/>
    </source>
</evidence>
<dbReference type="AlphaFoldDB" id="A0A4D6YDI6"/>
<accession>A0A4D6YDI6</accession>
<gene>
    <name evidence="5" type="ORF">D9V81_01490</name>
</gene>